<evidence type="ECO:0000259" key="2">
    <source>
        <dbReference type="Pfam" id="PF15460"/>
    </source>
</evidence>
<reference evidence="3" key="1">
    <citation type="submission" date="2023-03" db="EMBL/GenBank/DDBJ databases">
        <title>Emydomyces testavorans Genome Sequence.</title>
        <authorList>
            <person name="Hoyer L."/>
        </authorList>
    </citation>
    <scope>NUCLEOTIDE SEQUENCE</scope>
    <source>
        <strain evidence="3">16-2883</strain>
    </source>
</reference>
<dbReference type="PANTHER" id="PTHR38422:SF1">
    <property type="entry name" value="SOMETHING ABOUT SILENCING PROTEIN 4"/>
    <property type="match status" value="1"/>
</dbReference>
<gene>
    <name evidence="3" type="ORF">PRK78_003900</name>
</gene>
<organism evidence="3 4">
    <name type="scientific">Emydomyces testavorans</name>
    <dbReference type="NCBI Taxonomy" id="2070801"/>
    <lineage>
        <taxon>Eukaryota</taxon>
        <taxon>Fungi</taxon>
        <taxon>Dikarya</taxon>
        <taxon>Ascomycota</taxon>
        <taxon>Pezizomycotina</taxon>
        <taxon>Eurotiomycetes</taxon>
        <taxon>Eurotiomycetidae</taxon>
        <taxon>Onygenales</taxon>
        <taxon>Nannizziopsiaceae</taxon>
        <taxon>Emydomyces</taxon>
    </lineage>
</organism>
<evidence type="ECO:0000313" key="3">
    <source>
        <dbReference type="EMBL" id="WEW58432.1"/>
    </source>
</evidence>
<dbReference type="PANTHER" id="PTHR38422">
    <property type="entry name" value="SOMETHING ABOUT SILENCING PROTEIN 4"/>
    <property type="match status" value="1"/>
</dbReference>
<dbReference type="Pfam" id="PF15460">
    <property type="entry name" value="SAS4"/>
    <property type="match status" value="1"/>
</dbReference>
<evidence type="ECO:0000256" key="1">
    <source>
        <dbReference type="SAM" id="MobiDB-lite"/>
    </source>
</evidence>
<dbReference type="InterPro" id="IPR029184">
    <property type="entry name" value="Sas4_dom"/>
</dbReference>
<dbReference type="GO" id="GO:0033255">
    <property type="term" value="C:SAS acetyltransferase complex"/>
    <property type="evidence" value="ECO:0007669"/>
    <property type="project" value="InterPro"/>
</dbReference>
<evidence type="ECO:0000313" key="4">
    <source>
        <dbReference type="Proteomes" id="UP001219355"/>
    </source>
</evidence>
<feature type="domain" description="Something about silencing protein 4" evidence="2">
    <location>
        <begin position="149"/>
        <end position="244"/>
    </location>
</feature>
<dbReference type="EMBL" id="CP120628">
    <property type="protein sequence ID" value="WEW58432.1"/>
    <property type="molecule type" value="Genomic_DNA"/>
</dbReference>
<name>A0AAF0DIX8_9EURO</name>
<protein>
    <recommendedName>
        <fullName evidence="2">Something about silencing protein 4 domain-containing protein</fullName>
    </recommendedName>
</protein>
<dbReference type="InterPro" id="IPR038988">
    <property type="entry name" value="Sas4"/>
</dbReference>
<dbReference type="Proteomes" id="UP001219355">
    <property type="component" value="Chromosome 2"/>
</dbReference>
<feature type="compositionally biased region" description="Basic and acidic residues" evidence="1">
    <location>
        <begin position="270"/>
        <end position="279"/>
    </location>
</feature>
<dbReference type="AlphaFoldDB" id="A0AAF0DIX8"/>
<accession>A0AAF0DIX8</accession>
<proteinExistence type="predicted"/>
<sequence length="425" mass="47692">MQSPNNSGTRSSISITSSCYIGAIDPAGDAFKQKRISNSVTEKRSLRSQDGGLKPRSELSLYFPNYEQILNLKSVKKGSKILLTDDLGATEVLPYPVTGSKPGSLYEKNIASSSTLPQRNETLLVDSHEAQILEDSPLLSSVADNQTKDPLSDGLYFKAHKRIMRREKQLRNIEREGAQHEKMQLERILSALQGHDWLRVMGVSGVTEAEKRLYEPKRAYLMIEISTLLEKFKIWKEEEKRRKSEREQLASGKENVDEYAENDGQSISQQDDRVKEIARVEASSSSSKLIKSPVGDEGEDLPGFYDMDGWAAHQLHQEAMSVLFIKAQKSKPGSPADMTSSVSIDNAGQTAAALMLETSVPPFSRSNHQQKLSAKIQPMLPRVSAAWMYFDARSHQRLPKEEKEAKKRAKDCELMKKKHIIISKL</sequence>
<keyword evidence="4" id="KW-1185">Reference proteome</keyword>
<dbReference type="GO" id="GO:0004402">
    <property type="term" value="F:histone acetyltransferase activity"/>
    <property type="evidence" value="ECO:0007669"/>
    <property type="project" value="TreeGrafter"/>
</dbReference>
<feature type="region of interest" description="Disordered" evidence="1">
    <location>
        <begin position="243"/>
        <end position="280"/>
    </location>
</feature>